<reference evidence="12 13" key="1">
    <citation type="submission" date="2015-07" db="EMBL/GenBank/DDBJ databases">
        <title>The genome of Dufourea novaeangliae.</title>
        <authorList>
            <person name="Pan H."/>
            <person name="Kapheim K."/>
        </authorList>
    </citation>
    <scope>NUCLEOTIDE SEQUENCE [LARGE SCALE GENOMIC DNA]</scope>
    <source>
        <strain evidence="12">0120121106</strain>
        <tissue evidence="12">Whole body</tissue>
    </source>
</reference>
<evidence type="ECO:0000256" key="10">
    <source>
        <dbReference type="SAM" id="Coils"/>
    </source>
</evidence>
<protein>
    <recommendedName>
        <fullName evidence="9">RNA (guanine-9-)-methyltransferase domain-containing protein 1</fullName>
    </recommendedName>
</protein>
<dbReference type="GO" id="GO:0032259">
    <property type="term" value="P:methylation"/>
    <property type="evidence" value="ECO:0007669"/>
    <property type="project" value="UniProtKB-KW"/>
</dbReference>
<accession>A0A154P1V2</accession>
<dbReference type="Gene3D" id="3.40.1280.30">
    <property type="match status" value="1"/>
</dbReference>
<evidence type="ECO:0000256" key="5">
    <source>
        <dbReference type="ARBA" id="ARBA00022694"/>
    </source>
</evidence>
<keyword evidence="2" id="KW-0489">Methyltransferase</keyword>
<dbReference type="InterPro" id="IPR025812">
    <property type="entry name" value="Trm10_C_MTase_dom"/>
</dbReference>
<feature type="coiled-coil region" evidence="10">
    <location>
        <begin position="374"/>
        <end position="401"/>
    </location>
</feature>
<dbReference type="PANTHER" id="PTHR13563:SF5">
    <property type="entry name" value="TRNA METHYLTRANSFERASE 10 HOMOLOG C"/>
    <property type="match status" value="1"/>
</dbReference>
<gene>
    <name evidence="12" type="ORF">WN55_05823</name>
</gene>
<comment type="subcellular location">
    <subcellularLocation>
        <location evidence="1">Mitochondrion</location>
    </subcellularLocation>
</comment>
<evidence type="ECO:0000313" key="12">
    <source>
        <dbReference type="EMBL" id="KZC05304.1"/>
    </source>
</evidence>
<keyword evidence="6" id="KW-0809">Transit peptide</keyword>
<keyword evidence="7 10" id="KW-0175">Coiled coil</keyword>
<keyword evidence="13" id="KW-1185">Reference proteome</keyword>
<dbReference type="InterPro" id="IPR038459">
    <property type="entry name" value="MT_TRM10-typ_sf"/>
</dbReference>
<evidence type="ECO:0000256" key="1">
    <source>
        <dbReference type="ARBA" id="ARBA00004173"/>
    </source>
</evidence>
<dbReference type="GO" id="GO:0097745">
    <property type="term" value="P:mitochondrial tRNA 5'-end processing"/>
    <property type="evidence" value="ECO:0007669"/>
    <property type="project" value="TreeGrafter"/>
</dbReference>
<dbReference type="Proteomes" id="UP000076502">
    <property type="component" value="Unassembled WGS sequence"/>
</dbReference>
<proteinExistence type="predicted"/>
<evidence type="ECO:0000256" key="7">
    <source>
        <dbReference type="ARBA" id="ARBA00023054"/>
    </source>
</evidence>
<dbReference type="STRING" id="178035.A0A154P1V2"/>
<dbReference type="GO" id="GO:0005654">
    <property type="term" value="C:nucleoplasm"/>
    <property type="evidence" value="ECO:0007669"/>
    <property type="project" value="TreeGrafter"/>
</dbReference>
<dbReference type="GO" id="GO:0070131">
    <property type="term" value="P:positive regulation of mitochondrial translation"/>
    <property type="evidence" value="ECO:0007669"/>
    <property type="project" value="TreeGrafter"/>
</dbReference>
<keyword evidence="4" id="KW-0949">S-adenosyl-L-methionine</keyword>
<dbReference type="InterPro" id="IPR028564">
    <property type="entry name" value="MT_TRM10-typ"/>
</dbReference>
<evidence type="ECO:0000256" key="2">
    <source>
        <dbReference type="ARBA" id="ARBA00022603"/>
    </source>
</evidence>
<dbReference type="PANTHER" id="PTHR13563">
    <property type="entry name" value="TRNA (GUANINE-9-) METHYLTRANSFERASE"/>
    <property type="match status" value="1"/>
</dbReference>
<keyword evidence="8" id="KW-0496">Mitochondrion</keyword>
<dbReference type="GO" id="GO:0000049">
    <property type="term" value="F:tRNA binding"/>
    <property type="evidence" value="ECO:0007669"/>
    <property type="project" value="TreeGrafter"/>
</dbReference>
<dbReference type="InterPro" id="IPR007356">
    <property type="entry name" value="tRNA_m1G_MeTrfase_euk"/>
</dbReference>
<evidence type="ECO:0000256" key="9">
    <source>
        <dbReference type="ARBA" id="ARBA00029803"/>
    </source>
</evidence>
<dbReference type="PROSITE" id="PS51675">
    <property type="entry name" value="SAM_MT_TRM10"/>
    <property type="match status" value="1"/>
</dbReference>
<evidence type="ECO:0000256" key="8">
    <source>
        <dbReference type="ARBA" id="ARBA00023128"/>
    </source>
</evidence>
<evidence type="ECO:0000256" key="3">
    <source>
        <dbReference type="ARBA" id="ARBA00022679"/>
    </source>
</evidence>
<evidence type="ECO:0000256" key="6">
    <source>
        <dbReference type="ARBA" id="ARBA00022946"/>
    </source>
</evidence>
<dbReference type="GO" id="GO:0005739">
    <property type="term" value="C:mitochondrion"/>
    <property type="evidence" value="ECO:0007669"/>
    <property type="project" value="UniProtKB-SubCell"/>
</dbReference>
<evidence type="ECO:0000313" key="13">
    <source>
        <dbReference type="Proteomes" id="UP000076502"/>
    </source>
</evidence>
<name>A0A154P1V2_DUFNO</name>
<evidence type="ECO:0000259" key="11">
    <source>
        <dbReference type="PROSITE" id="PS51675"/>
    </source>
</evidence>
<keyword evidence="5" id="KW-0819">tRNA processing</keyword>
<dbReference type="GO" id="GO:0008168">
    <property type="term" value="F:methyltransferase activity"/>
    <property type="evidence" value="ECO:0007669"/>
    <property type="project" value="UniProtKB-KW"/>
</dbReference>
<evidence type="ECO:0000256" key="4">
    <source>
        <dbReference type="ARBA" id="ARBA00022691"/>
    </source>
</evidence>
<dbReference type="AlphaFoldDB" id="A0A154P1V2"/>
<organism evidence="12 13">
    <name type="scientific">Dufourea novaeangliae</name>
    <name type="common">Sweat bee</name>
    <dbReference type="NCBI Taxonomy" id="178035"/>
    <lineage>
        <taxon>Eukaryota</taxon>
        <taxon>Metazoa</taxon>
        <taxon>Ecdysozoa</taxon>
        <taxon>Arthropoda</taxon>
        <taxon>Hexapoda</taxon>
        <taxon>Insecta</taxon>
        <taxon>Pterygota</taxon>
        <taxon>Neoptera</taxon>
        <taxon>Endopterygota</taxon>
        <taxon>Hymenoptera</taxon>
        <taxon>Apocrita</taxon>
        <taxon>Aculeata</taxon>
        <taxon>Apoidea</taxon>
        <taxon>Anthophila</taxon>
        <taxon>Halictidae</taxon>
        <taxon>Rophitinae</taxon>
        <taxon>Dufourea</taxon>
    </lineage>
</organism>
<feature type="domain" description="SAM-dependent MTase TRM10-type" evidence="11">
    <location>
        <begin position="185"/>
        <end position="379"/>
    </location>
</feature>
<dbReference type="EMBL" id="KQ434787">
    <property type="protein sequence ID" value="KZC05304.1"/>
    <property type="molecule type" value="Genomic_DNA"/>
</dbReference>
<keyword evidence="3" id="KW-0808">Transferase</keyword>
<dbReference type="OrthoDB" id="9976048at2759"/>
<dbReference type="CDD" id="cd18102">
    <property type="entry name" value="Trm10_MRRP1"/>
    <property type="match status" value="1"/>
</dbReference>
<sequence>MSFTKKLSFSALIRPVQDKAVNSLFTSSKQIHYINYSVLITRRCSTQPECQNKSYVVNSKYDLEDAKKLEELLEDPKTLILYEKLKLEVEHIRHTDGYVPEKLKHRDWILLLSITSKGQRRGYLEYRWKIQRKVENRLVKKLQKQKEREKLFEIQSKMESDHIVYGLNHNSMFIRISDSKMNHFYNSKLIPAMMFEPTVVFDVGYDKFMSPHEAMNCAKQLILSYSANRIHIDPFNLYFCNCDKSGILMKHFHKTVPTLHDLDFPINMTEQSYLNVFDKNKLIYLTANAKKVLHKFDPNMVYIIGAMVDKYDPQPLSFAKAKKEGLPMARLPLAEHLEWGTGSGKNLPINQVLQILLDLRHTNDWAVALEHIPKRKLKQARIDAQERLEKKRAEIIQLLQNQ</sequence>